<accession>A0A173S795</accession>
<keyword evidence="6" id="KW-0645">Protease</keyword>
<dbReference type="GO" id="GO:0009252">
    <property type="term" value="P:peptidoglycan biosynthetic process"/>
    <property type="evidence" value="ECO:0007669"/>
    <property type="project" value="UniProtKB-UniPathway"/>
</dbReference>
<protein>
    <recommendedName>
        <fullName evidence="4">serine-type D-Ala-D-Ala carboxypeptidase</fullName>
        <ecNumber evidence="4">3.4.16.4</ecNumber>
    </recommendedName>
</protein>
<dbReference type="GO" id="GO:0071555">
    <property type="term" value="P:cell wall organization"/>
    <property type="evidence" value="ECO:0007669"/>
    <property type="project" value="UniProtKB-KW"/>
</dbReference>
<evidence type="ECO:0000256" key="12">
    <source>
        <dbReference type="ARBA" id="ARBA00034000"/>
    </source>
</evidence>
<evidence type="ECO:0000256" key="1">
    <source>
        <dbReference type="ARBA" id="ARBA00003217"/>
    </source>
</evidence>
<keyword evidence="8 14" id="KW-0378">Hydrolase</keyword>
<comment type="similarity">
    <text evidence="3 13">Belongs to the peptidase S11 family.</text>
</comment>
<dbReference type="InterPro" id="IPR012338">
    <property type="entry name" value="Beta-lactam/transpept-like"/>
</dbReference>
<dbReference type="PRINTS" id="PR00725">
    <property type="entry name" value="DADACBPTASE1"/>
</dbReference>
<dbReference type="InterPro" id="IPR001967">
    <property type="entry name" value="Peptidase_S11_N"/>
</dbReference>
<keyword evidence="11" id="KW-0961">Cell wall biogenesis/degradation</keyword>
<evidence type="ECO:0000313" key="15">
    <source>
        <dbReference type="Proteomes" id="UP000095598"/>
    </source>
</evidence>
<dbReference type="SMART" id="SM00936">
    <property type="entry name" value="PBP5_C"/>
    <property type="match status" value="1"/>
</dbReference>
<dbReference type="AlphaFoldDB" id="A0A173S795"/>
<comment type="pathway">
    <text evidence="2">Cell wall biogenesis; peptidoglycan biosynthesis.</text>
</comment>
<dbReference type="UniPathway" id="UPA00219"/>
<keyword evidence="5 14" id="KW-0121">Carboxypeptidase</keyword>
<dbReference type="SUPFAM" id="SSF56601">
    <property type="entry name" value="beta-lactamase/transpeptidase-like"/>
    <property type="match status" value="1"/>
</dbReference>
<evidence type="ECO:0000256" key="5">
    <source>
        <dbReference type="ARBA" id="ARBA00022645"/>
    </source>
</evidence>
<organism evidence="14 15">
    <name type="scientific">Anaerostipes hadrus</name>
    <dbReference type="NCBI Taxonomy" id="649756"/>
    <lineage>
        <taxon>Bacteria</taxon>
        <taxon>Bacillati</taxon>
        <taxon>Bacillota</taxon>
        <taxon>Clostridia</taxon>
        <taxon>Lachnospirales</taxon>
        <taxon>Lachnospiraceae</taxon>
        <taxon>Anaerostipes</taxon>
    </lineage>
</organism>
<dbReference type="RefSeq" id="WP_055196812.1">
    <property type="nucleotide sequence ID" value="NZ_CYXT01000006.1"/>
</dbReference>
<evidence type="ECO:0000256" key="2">
    <source>
        <dbReference type="ARBA" id="ARBA00004752"/>
    </source>
</evidence>
<evidence type="ECO:0000256" key="10">
    <source>
        <dbReference type="ARBA" id="ARBA00022984"/>
    </source>
</evidence>
<dbReference type="OrthoDB" id="9791132at2"/>
<dbReference type="InterPro" id="IPR018044">
    <property type="entry name" value="Peptidase_S11"/>
</dbReference>
<dbReference type="PANTHER" id="PTHR21581">
    <property type="entry name" value="D-ALANYL-D-ALANINE CARBOXYPEPTIDASE"/>
    <property type="match status" value="1"/>
</dbReference>
<evidence type="ECO:0000256" key="4">
    <source>
        <dbReference type="ARBA" id="ARBA00012448"/>
    </source>
</evidence>
<evidence type="ECO:0000256" key="3">
    <source>
        <dbReference type="ARBA" id="ARBA00007164"/>
    </source>
</evidence>
<dbReference type="Proteomes" id="UP000095598">
    <property type="component" value="Unassembled WGS sequence"/>
</dbReference>
<keyword evidence="10" id="KW-0573">Peptidoglycan synthesis</keyword>
<dbReference type="GO" id="GO:0006508">
    <property type="term" value="P:proteolysis"/>
    <property type="evidence" value="ECO:0007669"/>
    <property type="project" value="UniProtKB-KW"/>
</dbReference>
<dbReference type="Gene3D" id="2.60.410.10">
    <property type="entry name" value="D-Ala-D-Ala carboxypeptidase, C-terminal domain"/>
    <property type="match status" value="1"/>
</dbReference>
<dbReference type="GO" id="GO:0009002">
    <property type="term" value="F:serine-type D-Ala-D-Ala carboxypeptidase activity"/>
    <property type="evidence" value="ECO:0007669"/>
    <property type="project" value="UniProtKB-EC"/>
</dbReference>
<dbReference type="Pfam" id="PF00768">
    <property type="entry name" value="Peptidase_S11"/>
    <property type="match status" value="1"/>
</dbReference>
<name>A0A173S795_ANAHA</name>
<evidence type="ECO:0000313" key="14">
    <source>
        <dbReference type="EMBL" id="CUM86354.1"/>
    </source>
</evidence>
<evidence type="ECO:0000256" key="9">
    <source>
        <dbReference type="ARBA" id="ARBA00022960"/>
    </source>
</evidence>
<comment type="catalytic activity">
    <reaction evidence="12">
        <text>Preferential cleavage: (Ac)2-L-Lys-D-Ala-|-D-Ala. Also transpeptidation of peptidyl-alanyl moieties that are N-acyl substituents of D-alanine.</text>
        <dbReference type="EC" id="3.4.16.4"/>
    </reaction>
</comment>
<comment type="function">
    <text evidence="1">Removes C-terminal D-alanyl residues from sugar-peptide cell wall precursors.</text>
</comment>
<evidence type="ECO:0000256" key="8">
    <source>
        <dbReference type="ARBA" id="ARBA00022801"/>
    </source>
</evidence>
<dbReference type="SUPFAM" id="SSF69189">
    <property type="entry name" value="Penicillin-binding protein associated domain"/>
    <property type="match status" value="1"/>
</dbReference>
<dbReference type="PANTHER" id="PTHR21581:SF6">
    <property type="entry name" value="TRAFFICKING PROTEIN PARTICLE COMPLEX SUBUNIT 12"/>
    <property type="match status" value="1"/>
</dbReference>
<dbReference type="GO" id="GO:0008360">
    <property type="term" value="P:regulation of cell shape"/>
    <property type="evidence" value="ECO:0007669"/>
    <property type="project" value="UniProtKB-KW"/>
</dbReference>
<dbReference type="Pfam" id="PF07943">
    <property type="entry name" value="PBP5_C"/>
    <property type="match status" value="1"/>
</dbReference>
<dbReference type="InterPro" id="IPR012907">
    <property type="entry name" value="Peptidase_S11_C"/>
</dbReference>
<dbReference type="Gene3D" id="3.40.710.10">
    <property type="entry name" value="DD-peptidase/beta-lactamase superfamily"/>
    <property type="match status" value="1"/>
</dbReference>
<reference evidence="14 15" key="1">
    <citation type="submission" date="2015-09" db="EMBL/GenBank/DDBJ databases">
        <authorList>
            <consortium name="Pathogen Informatics"/>
        </authorList>
    </citation>
    <scope>NUCLEOTIDE SEQUENCE [LARGE SCALE GENOMIC DNA]</scope>
    <source>
        <strain evidence="14 15">2789STDY5608868</strain>
    </source>
</reference>
<keyword evidence="9" id="KW-0133">Cell shape</keyword>
<evidence type="ECO:0000256" key="7">
    <source>
        <dbReference type="ARBA" id="ARBA00022729"/>
    </source>
</evidence>
<keyword evidence="7" id="KW-0732">Signal</keyword>
<dbReference type="EMBL" id="CYXT01000006">
    <property type="protein sequence ID" value="CUM86354.1"/>
    <property type="molecule type" value="Genomic_DNA"/>
</dbReference>
<evidence type="ECO:0000256" key="6">
    <source>
        <dbReference type="ARBA" id="ARBA00022670"/>
    </source>
</evidence>
<evidence type="ECO:0000256" key="11">
    <source>
        <dbReference type="ARBA" id="ARBA00023316"/>
    </source>
</evidence>
<sequence>MQKWKVILLVAAILVQSFHCPVMAREARFLETAAPVLDLSAKSAVVMEQESKEILFAKDKDKELAPASVTKIMSLLLIFEDLKQGKIKLTDTVTVSEHAASMGGSQVFLETGEKQQVQTLIKCVVISSANDAVVALAEHVCGSEEAFVSRMNKKARELGMKHTTFQNACGLDAKGHVTSAYDIALMTRELAQRYPEVFKYTKIWMDTIIHKTKKGEKEFGLSNTNKLIRHYNGCTGMKTGSTGKAGFCLSATATRNKIHMIAVVMGCESSKARIKDARTLLDYGFSNCQRIHSETTRKEIGRIPVQKGQRSEVSCQEKVTADLIDIKTQKGKIVKKIKIDSVKAPVKKGQKIGEIQYSKGNIMIHKEKILAQETINKADFLTQIKKISTQYFLILSHFL</sequence>
<evidence type="ECO:0000256" key="13">
    <source>
        <dbReference type="RuleBase" id="RU004016"/>
    </source>
</evidence>
<gene>
    <name evidence="14" type="primary">dacC</name>
    <name evidence="14" type="ORF">ERS852425_01085</name>
</gene>
<proteinExistence type="inferred from homology"/>
<dbReference type="EC" id="3.4.16.4" evidence="4"/>
<dbReference type="InterPro" id="IPR015956">
    <property type="entry name" value="Peniciliin-bd_prot_C_sf"/>
</dbReference>
<dbReference type="InterPro" id="IPR037167">
    <property type="entry name" value="Peptidase_S11_C_sf"/>
</dbReference>